<dbReference type="GO" id="GO:0004640">
    <property type="term" value="F:phosphoribosylanthranilate isomerase activity"/>
    <property type="evidence" value="ECO:0007669"/>
    <property type="project" value="UniProtKB-EC"/>
</dbReference>
<dbReference type="SUPFAM" id="SSF51366">
    <property type="entry name" value="Ribulose-phoshate binding barrel"/>
    <property type="match status" value="1"/>
</dbReference>
<evidence type="ECO:0000256" key="2">
    <source>
        <dbReference type="ARBA" id="ARBA00012572"/>
    </source>
</evidence>
<dbReference type="InterPro" id="IPR001240">
    <property type="entry name" value="PRAI_dom"/>
</dbReference>
<name>A0A1I1AKE2_9BACT</name>
<evidence type="ECO:0000256" key="6">
    <source>
        <dbReference type="ARBA" id="ARBA00023235"/>
    </source>
</evidence>
<dbReference type="EMBL" id="FOKK01000008">
    <property type="protein sequence ID" value="SFB36813.1"/>
    <property type="molecule type" value="Genomic_DNA"/>
</dbReference>
<dbReference type="OrthoDB" id="941905at2"/>
<keyword evidence="6 8" id="KW-0413">Isomerase</keyword>
<dbReference type="RefSeq" id="WP_092897720.1">
    <property type="nucleotide sequence ID" value="NZ_FOKK01000008.1"/>
</dbReference>
<dbReference type="Proteomes" id="UP000198790">
    <property type="component" value="Unassembled WGS sequence"/>
</dbReference>
<dbReference type="AlphaFoldDB" id="A0A1I1AKE2"/>
<keyword evidence="4" id="KW-0822">Tryptophan biosynthesis</keyword>
<feature type="domain" description="N-(5'phosphoribosyl) anthranilate isomerase (PRAI)" evidence="7">
    <location>
        <begin position="8"/>
        <end position="200"/>
    </location>
</feature>
<dbReference type="UniPathway" id="UPA00035">
    <property type="reaction ID" value="UER00042"/>
</dbReference>
<evidence type="ECO:0000313" key="8">
    <source>
        <dbReference type="EMBL" id="SFB36813.1"/>
    </source>
</evidence>
<evidence type="ECO:0000313" key="9">
    <source>
        <dbReference type="Proteomes" id="UP000198790"/>
    </source>
</evidence>
<keyword evidence="5" id="KW-0057">Aromatic amino acid biosynthesis</keyword>
<gene>
    <name evidence="8" type="ORF">SAMN04489723_10893</name>
</gene>
<evidence type="ECO:0000256" key="4">
    <source>
        <dbReference type="ARBA" id="ARBA00022822"/>
    </source>
</evidence>
<dbReference type="Gene3D" id="3.20.20.70">
    <property type="entry name" value="Aldolase class I"/>
    <property type="match status" value="1"/>
</dbReference>
<dbReference type="EC" id="5.3.1.24" evidence="2"/>
<dbReference type="InterPro" id="IPR013785">
    <property type="entry name" value="Aldolase_TIM"/>
</dbReference>
<evidence type="ECO:0000256" key="1">
    <source>
        <dbReference type="ARBA" id="ARBA00004664"/>
    </source>
</evidence>
<evidence type="ECO:0000256" key="3">
    <source>
        <dbReference type="ARBA" id="ARBA00022605"/>
    </source>
</evidence>
<dbReference type="STRING" id="237018.SAMN04489723_10893"/>
<evidence type="ECO:0000259" key="7">
    <source>
        <dbReference type="Pfam" id="PF00697"/>
    </source>
</evidence>
<dbReference type="GO" id="GO:0000162">
    <property type="term" value="P:L-tryptophan biosynthetic process"/>
    <property type="evidence" value="ECO:0007669"/>
    <property type="project" value="UniProtKB-UniPathway"/>
</dbReference>
<dbReference type="InterPro" id="IPR011060">
    <property type="entry name" value="RibuloseP-bd_barrel"/>
</dbReference>
<keyword evidence="9" id="KW-1185">Reference proteome</keyword>
<reference evidence="8 9" key="1">
    <citation type="submission" date="2016-10" db="EMBL/GenBank/DDBJ databases">
        <authorList>
            <person name="de Groot N.N."/>
        </authorList>
    </citation>
    <scope>NUCLEOTIDE SEQUENCE [LARGE SCALE GENOMIC DNA]</scope>
    <source>
        <strain evidence="8 9">DSM 23399</strain>
    </source>
</reference>
<protein>
    <recommendedName>
        <fullName evidence="2">phosphoribosylanthranilate isomerase</fullName>
        <ecNumber evidence="2">5.3.1.24</ecNumber>
    </recommendedName>
</protein>
<organism evidence="8 9">
    <name type="scientific">Algoriphagus aquimarinus</name>
    <dbReference type="NCBI Taxonomy" id="237018"/>
    <lineage>
        <taxon>Bacteria</taxon>
        <taxon>Pseudomonadati</taxon>
        <taxon>Bacteroidota</taxon>
        <taxon>Cytophagia</taxon>
        <taxon>Cytophagales</taxon>
        <taxon>Cyclobacteriaceae</taxon>
        <taxon>Algoriphagus</taxon>
    </lineage>
</organism>
<dbReference type="Pfam" id="PF00697">
    <property type="entry name" value="PRAI"/>
    <property type="match status" value="1"/>
</dbReference>
<keyword evidence="3" id="KW-0028">Amino-acid biosynthesis</keyword>
<comment type="pathway">
    <text evidence="1">Amino-acid biosynthesis; L-tryptophan biosynthesis; L-tryptophan from chorismate: step 3/5.</text>
</comment>
<proteinExistence type="predicted"/>
<evidence type="ECO:0000256" key="5">
    <source>
        <dbReference type="ARBA" id="ARBA00023141"/>
    </source>
</evidence>
<accession>A0A1I1AKE2</accession>
<sequence>MALSTFVKISGITNLSDARYCSGMYVDLLGFSLEGESEKFITPTQFNEITGWVSGLEFVGEFVTYQVSEVQETLINYPSVKWIEHDRIEPLVEFEGKGYGLIYKMDLQEVRHIEQEVAEKLNESGIIFHITSDREELDEEDLKAIKLISGHCRVILGVGITAQNVLELIEKLDLYGISLTGGDEIKPGLKDFDELADILEALEVED</sequence>